<keyword evidence="1 2" id="KW-0271">Exosome</keyword>
<dbReference type="InterPro" id="IPR039771">
    <property type="entry name" value="Csl4"/>
</dbReference>
<comment type="subunit">
    <text evidence="2">Component of the archaeal exosome complex. Forms a trimer of Rrp4 and/or Csl4 subunits. The trimer associates with an hexameric ring-like arrangement composed of 3 Rrp41-Rrp42 heterodimers. Interacts with DnaG.</text>
</comment>
<feature type="binding site" evidence="2">
    <location>
        <position position="172"/>
    </location>
    <ligand>
        <name>Zn(2+)</name>
        <dbReference type="ChEBI" id="CHEBI:29105"/>
    </ligand>
</feature>
<protein>
    <recommendedName>
        <fullName evidence="2">Exosome complex component Csl4</fullName>
    </recommendedName>
</protein>
<evidence type="ECO:0000313" key="5">
    <source>
        <dbReference type="Proteomes" id="UP000297295"/>
    </source>
</evidence>
<dbReference type="GO" id="GO:0003676">
    <property type="term" value="F:nucleic acid binding"/>
    <property type="evidence" value="ECO:0007669"/>
    <property type="project" value="InterPro"/>
</dbReference>
<feature type="binding site" evidence="2">
    <location>
        <position position="153"/>
    </location>
    <ligand>
        <name>Zn(2+)</name>
        <dbReference type="ChEBI" id="CHEBI:29105"/>
    </ligand>
</feature>
<dbReference type="GO" id="GO:0008270">
    <property type="term" value="F:zinc ion binding"/>
    <property type="evidence" value="ECO:0007669"/>
    <property type="project" value="UniProtKB-UniRule"/>
</dbReference>
<dbReference type="InterPro" id="IPR012340">
    <property type="entry name" value="NA-bd_OB-fold"/>
</dbReference>
<dbReference type="GO" id="GO:0005737">
    <property type="term" value="C:cytoplasm"/>
    <property type="evidence" value="ECO:0007669"/>
    <property type="project" value="UniProtKB-SubCell"/>
</dbReference>
<dbReference type="GO" id="GO:0006396">
    <property type="term" value="P:RNA processing"/>
    <property type="evidence" value="ECO:0007669"/>
    <property type="project" value="InterPro"/>
</dbReference>
<dbReference type="Gene3D" id="2.40.50.100">
    <property type="match status" value="1"/>
</dbReference>
<dbReference type="SUPFAM" id="SSF110324">
    <property type="entry name" value="Ribosomal L27 protein-like"/>
    <property type="match status" value="1"/>
</dbReference>
<dbReference type="SMART" id="SM00316">
    <property type="entry name" value="S1"/>
    <property type="match status" value="1"/>
</dbReference>
<dbReference type="PROSITE" id="PS50126">
    <property type="entry name" value="S1"/>
    <property type="match status" value="1"/>
</dbReference>
<dbReference type="InterPro" id="IPR003029">
    <property type="entry name" value="S1_domain"/>
</dbReference>
<comment type="caution">
    <text evidence="4">The sequence shown here is derived from an EMBL/GenBank/DDBJ whole genome shotgun (WGS) entry which is preliminary data.</text>
</comment>
<keyword evidence="2" id="KW-0963">Cytoplasm</keyword>
<evidence type="ECO:0000313" key="4">
    <source>
        <dbReference type="EMBL" id="TGC11180.1"/>
    </source>
</evidence>
<dbReference type="EMBL" id="PGGK01000002">
    <property type="protein sequence ID" value="TGC11180.1"/>
    <property type="molecule type" value="Genomic_DNA"/>
</dbReference>
<dbReference type="HAMAP" id="MF_00975">
    <property type="entry name" value="Exosome_Csl4"/>
    <property type="match status" value="1"/>
</dbReference>
<dbReference type="PANTHER" id="PTHR12686">
    <property type="entry name" value="3'-5' EXORIBONUCLEASE CSL4-RELATED"/>
    <property type="match status" value="1"/>
</dbReference>
<dbReference type="SUPFAM" id="SSF50249">
    <property type="entry name" value="Nucleic acid-binding proteins"/>
    <property type="match status" value="1"/>
</dbReference>
<reference evidence="4 5" key="1">
    <citation type="submission" date="2017-11" db="EMBL/GenBank/DDBJ databases">
        <title>Isolation and Characterization of Methanogenic Archaea from Saline Meromictic Lake at Siberia.</title>
        <authorList>
            <person name="Shen Y."/>
            <person name="Huang H.-H."/>
            <person name="Lai M.-C."/>
            <person name="Chen S.-C."/>
        </authorList>
    </citation>
    <scope>NUCLEOTIDE SEQUENCE [LARGE SCALE GENOMIC DNA]</scope>
    <source>
        <strain evidence="4 5">SY-01</strain>
    </source>
</reference>
<comment type="function">
    <text evidence="2">Non-catalytic component of the exosome, which is a complex involved in RNA degradation. Increases the RNA binding and the efficiency of RNA degradation. Helpful for the interaction of the exosome with A-poor RNAs.</text>
</comment>
<dbReference type="Pfam" id="PF14382">
    <property type="entry name" value="ECR1_N"/>
    <property type="match status" value="1"/>
</dbReference>
<sequence length="189" mass="20600">MSEDEKHFVMPGDLVGTTEEFTAGNGTYVDVGDIHSIGTGYVHIDRKSREISVVPKTKTPPELCEGDIVIGGITNLRDSVVLVDIGGIKGKGDREFQMNGPAAIHVSNVRDSYVKNLSQEFSMSDVVKAKVINTQNMRLSTSEKSLGVMKAYCSRCRTVLELEGNRLKCPACGRTEKRKLSSDYGTGIL</sequence>
<evidence type="ECO:0000259" key="3">
    <source>
        <dbReference type="PROSITE" id="PS50126"/>
    </source>
</evidence>
<name>A0A4E0Q8J2_9EURY</name>
<dbReference type="AlphaFoldDB" id="A0A4E0Q8J2"/>
<organism evidence="4 5">
    <name type="scientific">Methanolobus halotolerans</name>
    <dbReference type="NCBI Taxonomy" id="2052935"/>
    <lineage>
        <taxon>Archaea</taxon>
        <taxon>Methanobacteriati</taxon>
        <taxon>Methanobacteriota</taxon>
        <taxon>Stenosarchaea group</taxon>
        <taxon>Methanomicrobia</taxon>
        <taxon>Methanosarcinales</taxon>
        <taxon>Methanosarcinaceae</taxon>
        <taxon>Methanolobus</taxon>
    </lineage>
</organism>
<feature type="binding site" evidence="2">
    <location>
        <position position="169"/>
    </location>
    <ligand>
        <name>Zn(2+)</name>
        <dbReference type="ChEBI" id="CHEBI:29105"/>
    </ligand>
</feature>
<dbReference type="Gene3D" id="2.20.70.10">
    <property type="match status" value="1"/>
</dbReference>
<dbReference type="OrthoDB" id="6768at2157"/>
<dbReference type="GO" id="GO:0006401">
    <property type="term" value="P:RNA catabolic process"/>
    <property type="evidence" value="ECO:0007669"/>
    <property type="project" value="UniProtKB-UniRule"/>
</dbReference>
<dbReference type="NCBIfam" id="NF034126">
    <property type="entry name" value="PRK09521.1"/>
    <property type="match status" value="1"/>
</dbReference>
<comment type="similarity">
    <text evidence="2">Belongs to the CSL4 family.</text>
</comment>
<evidence type="ECO:0000256" key="2">
    <source>
        <dbReference type="HAMAP-Rule" id="MF_00975"/>
    </source>
</evidence>
<feature type="domain" description="S1 motif" evidence="3">
    <location>
        <begin position="66"/>
        <end position="144"/>
    </location>
</feature>
<dbReference type="Proteomes" id="UP000297295">
    <property type="component" value="Unassembled WGS sequence"/>
</dbReference>
<feature type="binding site" evidence="2">
    <location>
        <position position="156"/>
    </location>
    <ligand>
        <name>Zn(2+)</name>
        <dbReference type="ChEBI" id="CHEBI:29105"/>
    </ligand>
</feature>
<dbReference type="Gene3D" id="2.40.50.140">
    <property type="entry name" value="Nucleic acid-binding proteins"/>
    <property type="match status" value="1"/>
</dbReference>
<comment type="subcellular location">
    <subcellularLocation>
        <location evidence="2">Cytoplasm</location>
    </subcellularLocation>
</comment>
<evidence type="ECO:0000256" key="1">
    <source>
        <dbReference type="ARBA" id="ARBA00022835"/>
    </source>
</evidence>
<dbReference type="GO" id="GO:0000178">
    <property type="term" value="C:exosome (RNase complex)"/>
    <property type="evidence" value="ECO:0007669"/>
    <property type="project" value="UniProtKB-KW"/>
</dbReference>
<keyword evidence="2" id="KW-0862">Zinc</keyword>
<accession>A0A4E0Q8J2</accession>
<dbReference type="PANTHER" id="PTHR12686:SF8">
    <property type="entry name" value="EXOSOME COMPLEX COMPONENT CSL4"/>
    <property type="match status" value="1"/>
</dbReference>
<proteinExistence type="inferred from homology"/>
<gene>
    <name evidence="2" type="primary">csl4</name>
    <name evidence="4" type="ORF">CUN85_02355</name>
</gene>
<keyword evidence="2" id="KW-0479">Metal-binding</keyword>
<dbReference type="InterPro" id="IPR025721">
    <property type="entry name" value="Exosome_cplx_N_dom"/>
</dbReference>
<dbReference type="InterPro" id="IPR030850">
    <property type="entry name" value="Exosome_Csl4_arc"/>
</dbReference>
<keyword evidence="5" id="KW-1185">Reference proteome</keyword>